<name>A0A5K0U9Y0_9VIRU</name>
<keyword evidence="5" id="KW-0067">ATP-binding</keyword>
<evidence type="ECO:0000259" key="12">
    <source>
        <dbReference type="PROSITE" id="PS51447"/>
    </source>
</evidence>
<keyword evidence="7" id="KW-0809">Transit peptide</keyword>
<feature type="domain" description="Aminoacyl-transfer RNA synthetases class-II family profile" evidence="11">
    <location>
        <begin position="137"/>
        <end position="289"/>
    </location>
</feature>
<protein>
    <recommendedName>
        <fullName evidence="2">phenylalanine--tRNA ligase</fullName>
        <ecNumber evidence="2">6.1.1.20</ecNumber>
    </recommendedName>
    <alternativeName>
        <fullName evidence="9">Phenylalanyl-tRNA synthetase</fullName>
    </alternativeName>
</protein>
<dbReference type="EC" id="6.1.1.20" evidence="2"/>
<evidence type="ECO:0000256" key="9">
    <source>
        <dbReference type="ARBA" id="ARBA00031194"/>
    </source>
</evidence>
<feature type="domain" description="FDX-ACB" evidence="12">
    <location>
        <begin position="299"/>
        <end position="422"/>
    </location>
</feature>
<dbReference type="InterPro" id="IPR036690">
    <property type="entry name" value="Fdx_antiC-bd_sf"/>
</dbReference>
<dbReference type="PROSITE" id="PS50862">
    <property type="entry name" value="AA_TRNA_LIGASE_II"/>
    <property type="match status" value="1"/>
</dbReference>
<dbReference type="SUPFAM" id="SSF55681">
    <property type="entry name" value="Class II aaRS and biotin synthetases"/>
    <property type="match status" value="1"/>
</dbReference>
<dbReference type="InterPro" id="IPR006195">
    <property type="entry name" value="aa-tRNA-synth_II"/>
</dbReference>
<dbReference type="InterPro" id="IPR005121">
    <property type="entry name" value="Fdx_antiC-bd"/>
</dbReference>
<dbReference type="Gene3D" id="3.30.930.10">
    <property type="entry name" value="Bira Bifunctional Protein, Domain 2"/>
    <property type="match status" value="1"/>
</dbReference>
<evidence type="ECO:0000256" key="10">
    <source>
        <dbReference type="ARBA" id="ARBA00049255"/>
    </source>
</evidence>
<keyword evidence="14" id="KW-1185">Reference proteome</keyword>
<sequence>MTDSKKIQKGEIDVVQRIKNDISQSKTTNIPSSIVQKLGRGLHNRQTHPICIIKELIYDYFNSLQTTKGRKFSTHDDIPPLSSTESNFDRLLIPKDHRARSKSDTYYVSDSHVLRTHTSAHQNELLEAGETAFLVTGDVYRKDEIDSTHYPVFHQMEGLYVDLDESMTEEEIKDDLIDTLKGLCNHLFPDCPVRVNSDYFPFTDPSFEMEVYHKDRWLEILGCGVIQSQIIKNCSESNPQLKSTKRSTGVKLGWAFGLGLERLAMILFEIPDIRLMWVDSDKFTSQFTPKTISKFKPYSVLDTIGKDVSFYIPHDQVEESPTGKVDNLEKVTDKKTGVVRVWTRENDMCDVIRETANSVYPDIIARVEMFDQFYNAKLSKLSRAYRIYYSPPDPEMSDPGRFTTIVNQLHADIAKEIGLALHLTIR</sequence>
<evidence type="ECO:0000259" key="11">
    <source>
        <dbReference type="PROSITE" id="PS50862"/>
    </source>
</evidence>
<dbReference type="Gene3D" id="3.30.70.380">
    <property type="entry name" value="Ferrodoxin-fold anticodon-binding domain"/>
    <property type="match status" value="1"/>
</dbReference>
<dbReference type="Proteomes" id="UP000594342">
    <property type="component" value="Unassembled WGS sequence"/>
</dbReference>
<evidence type="ECO:0000256" key="1">
    <source>
        <dbReference type="ARBA" id="ARBA00008226"/>
    </source>
</evidence>
<dbReference type="EMBL" id="UPSH01000001">
    <property type="protein sequence ID" value="VBB18274.1"/>
    <property type="molecule type" value="Genomic_DNA"/>
</dbReference>
<comment type="caution">
    <text evidence="13">The sequence shown here is derived from an EMBL/GenBank/DDBJ whole genome shotgun (WGS) entry which is preliminary data.</text>
</comment>
<dbReference type="CDD" id="cd00496">
    <property type="entry name" value="PheRS_alpha_core"/>
    <property type="match status" value="1"/>
</dbReference>
<dbReference type="GO" id="GO:0000049">
    <property type="term" value="F:tRNA binding"/>
    <property type="evidence" value="ECO:0007669"/>
    <property type="project" value="InterPro"/>
</dbReference>
<keyword evidence="3" id="KW-0436">Ligase</keyword>
<keyword evidence="4" id="KW-0547">Nucleotide-binding</keyword>
<evidence type="ECO:0000256" key="3">
    <source>
        <dbReference type="ARBA" id="ARBA00022598"/>
    </source>
</evidence>
<dbReference type="GO" id="GO:0004826">
    <property type="term" value="F:phenylalanine-tRNA ligase activity"/>
    <property type="evidence" value="ECO:0007669"/>
    <property type="project" value="UniProtKB-EC"/>
</dbReference>
<evidence type="ECO:0000256" key="8">
    <source>
        <dbReference type="ARBA" id="ARBA00023146"/>
    </source>
</evidence>
<evidence type="ECO:0000256" key="2">
    <source>
        <dbReference type="ARBA" id="ARBA00012814"/>
    </source>
</evidence>
<dbReference type="Pfam" id="PF01409">
    <property type="entry name" value="tRNA-synt_2d"/>
    <property type="match status" value="1"/>
</dbReference>
<dbReference type="SUPFAM" id="SSF54991">
    <property type="entry name" value="Anticodon-binding domain of PheRS"/>
    <property type="match status" value="1"/>
</dbReference>
<accession>A0A5K0U9Y0</accession>
<evidence type="ECO:0000313" key="13">
    <source>
        <dbReference type="EMBL" id="VBB18274.1"/>
    </source>
</evidence>
<dbReference type="InterPro" id="IPR002319">
    <property type="entry name" value="Phenylalanyl-tRNA_Synthase"/>
</dbReference>
<comment type="catalytic activity">
    <reaction evidence="10">
        <text>tRNA(Phe) + L-phenylalanine + ATP = L-phenylalanyl-tRNA(Phe) + AMP + diphosphate + H(+)</text>
        <dbReference type="Rhea" id="RHEA:19413"/>
        <dbReference type="Rhea" id="RHEA-COMP:9668"/>
        <dbReference type="Rhea" id="RHEA-COMP:9699"/>
        <dbReference type="ChEBI" id="CHEBI:15378"/>
        <dbReference type="ChEBI" id="CHEBI:30616"/>
        <dbReference type="ChEBI" id="CHEBI:33019"/>
        <dbReference type="ChEBI" id="CHEBI:58095"/>
        <dbReference type="ChEBI" id="CHEBI:78442"/>
        <dbReference type="ChEBI" id="CHEBI:78531"/>
        <dbReference type="ChEBI" id="CHEBI:456215"/>
        <dbReference type="EC" id="6.1.1.20"/>
    </reaction>
</comment>
<evidence type="ECO:0000256" key="6">
    <source>
        <dbReference type="ARBA" id="ARBA00022917"/>
    </source>
</evidence>
<dbReference type="InterPro" id="IPR045864">
    <property type="entry name" value="aa-tRNA-synth_II/BPL/LPL"/>
</dbReference>
<evidence type="ECO:0000256" key="4">
    <source>
        <dbReference type="ARBA" id="ARBA00022741"/>
    </source>
</evidence>
<keyword evidence="6" id="KW-0648">Protein biosynthesis</keyword>
<evidence type="ECO:0000256" key="5">
    <source>
        <dbReference type="ARBA" id="ARBA00022840"/>
    </source>
</evidence>
<keyword evidence="8" id="KW-0030">Aminoacyl-tRNA synthetase</keyword>
<dbReference type="PANTHER" id="PTHR11538:SF41">
    <property type="entry name" value="PHENYLALANINE--TRNA LIGASE, MITOCHONDRIAL"/>
    <property type="match status" value="1"/>
</dbReference>
<dbReference type="PROSITE" id="PS51447">
    <property type="entry name" value="FDX_ACB"/>
    <property type="match status" value="1"/>
</dbReference>
<dbReference type="GO" id="GO:0043039">
    <property type="term" value="P:tRNA aminoacylation"/>
    <property type="evidence" value="ECO:0007669"/>
    <property type="project" value="InterPro"/>
</dbReference>
<evidence type="ECO:0000256" key="7">
    <source>
        <dbReference type="ARBA" id="ARBA00022946"/>
    </source>
</evidence>
<proteinExistence type="inferred from homology"/>
<comment type="similarity">
    <text evidence="1">Belongs to the class-II aminoacyl-tRNA synthetase family.</text>
</comment>
<reference evidence="13 14" key="1">
    <citation type="submission" date="2018-10" db="EMBL/GenBank/DDBJ databases">
        <authorList>
            <consortium name="IHU Genomes"/>
        </authorList>
    </citation>
    <scope>NUCLEOTIDE SEQUENCE [LARGE SCALE GENOMIC DNA]</scope>
    <source>
        <strain evidence="13 14">A1</strain>
    </source>
</reference>
<dbReference type="GO" id="GO:0005524">
    <property type="term" value="F:ATP binding"/>
    <property type="evidence" value="ECO:0007669"/>
    <property type="project" value="UniProtKB-KW"/>
</dbReference>
<dbReference type="PANTHER" id="PTHR11538">
    <property type="entry name" value="PHENYLALANYL-TRNA SYNTHETASE"/>
    <property type="match status" value="1"/>
</dbReference>
<evidence type="ECO:0000313" key="14">
    <source>
        <dbReference type="Proteomes" id="UP000594342"/>
    </source>
</evidence>
<gene>
    <name evidence="13" type="ORF">YASMINEVIRUS_737</name>
</gene>
<organism evidence="13 14">
    <name type="scientific">Yasminevirus sp. GU-2018</name>
    <dbReference type="NCBI Taxonomy" id="2420051"/>
    <lineage>
        <taxon>Viruses</taxon>
        <taxon>Varidnaviria</taxon>
        <taxon>Bamfordvirae</taxon>
        <taxon>Nucleocytoviricota</taxon>
        <taxon>Megaviricetes</taxon>
        <taxon>Imitervirales</taxon>
        <taxon>Mimiviridae</taxon>
        <taxon>Klosneuvirinae</taxon>
        <taxon>Yasminevirus</taxon>
        <taxon>Yasminevirus saudimassiliense</taxon>
    </lineage>
</organism>